<name>A0A2U9CQP6_SCOMX</name>
<dbReference type="EMBL" id="CP026261">
    <property type="protein sequence ID" value="AWP18911.1"/>
    <property type="molecule type" value="Genomic_DNA"/>
</dbReference>
<evidence type="ECO:0000313" key="2">
    <source>
        <dbReference type="Proteomes" id="UP000246464"/>
    </source>
</evidence>
<dbReference type="Proteomes" id="UP000246464">
    <property type="component" value="Chromosome 19"/>
</dbReference>
<accession>A0A2U9CQP6</accession>
<sequence>MSSPRDFLCVPGVPEEAISLLEDQKTPSPPCSFSSPKVSSRCVQCAVMRLQVMVNSERSNRALTPSSTAPFAALQGALFEPLALPSQRTDTGNGPLIWQNDNQLTMRTILFDTGQPPKTFCSPCGRLLAEHSCETTKRGEQSRDWGTGQ</sequence>
<evidence type="ECO:0000313" key="1">
    <source>
        <dbReference type="EMBL" id="AWP18911.1"/>
    </source>
</evidence>
<proteinExistence type="predicted"/>
<reference evidence="1 2" key="1">
    <citation type="submission" date="2017-12" db="EMBL/GenBank/DDBJ databases">
        <title>Integrating genomic resources of turbot (Scophthalmus maximus) in depth evaluation of genetic and physical mapping variation across individuals.</title>
        <authorList>
            <person name="Martinez P."/>
        </authorList>
    </citation>
    <scope>NUCLEOTIDE SEQUENCE [LARGE SCALE GENOMIC DNA]</scope>
</reference>
<keyword evidence="2" id="KW-1185">Reference proteome</keyword>
<organism evidence="1 2">
    <name type="scientific">Scophthalmus maximus</name>
    <name type="common">Turbot</name>
    <name type="synonym">Psetta maxima</name>
    <dbReference type="NCBI Taxonomy" id="52904"/>
    <lineage>
        <taxon>Eukaryota</taxon>
        <taxon>Metazoa</taxon>
        <taxon>Chordata</taxon>
        <taxon>Craniata</taxon>
        <taxon>Vertebrata</taxon>
        <taxon>Euteleostomi</taxon>
        <taxon>Actinopterygii</taxon>
        <taxon>Neopterygii</taxon>
        <taxon>Teleostei</taxon>
        <taxon>Neoteleostei</taxon>
        <taxon>Acanthomorphata</taxon>
        <taxon>Carangaria</taxon>
        <taxon>Pleuronectiformes</taxon>
        <taxon>Pleuronectoidei</taxon>
        <taxon>Scophthalmidae</taxon>
        <taxon>Scophthalmus</taxon>
    </lineage>
</organism>
<gene>
    <name evidence="1" type="ORF">SMAX5B_020975</name>
</gene>
<dbReference type="AlphaFoldDB" id="A0A2U9CQP6"/>
<protein>
    <submittedName>
        <fullName evidence="1">Uncharacterized protein</fullName>
    </submittedName>
</protein>